<dbReference type="InterPro" id="IPR011055">
    <property type="entry name" value="Dup_hybrid_motif"/>
</dbReference>
<keyword evidence="2" id="KW-0812">Transmembrane</keyword>
<keyword evidence="2" id="KW-1133">Transmembrane helix</keyword>
<dbReference type="OrthoDB" id="9765786at2"/>
<dbReference type="EMBL" id="CP054051">
    <property type="protein sequence ID" value="QKJ27876.1"/>
    <property type="molecule type" value="Genomic_DNA"/>
</dbReference>
<feature type="transmembrane region" description="Helical" evidence="2">
    <location>
        <begin position="12"/>
        <end position="35"/>
    </location>
</feature>
<dbReference type="PANTHER" id="PTHR21666:SF289">
    <property type="entry name" value="L-ALA--D-GLU ENDOPEPTIDASE"/>
    <property type="match status" value="1"/>
</dbReference>
<evidence type="ECO:0000313" key="5">
    <source>
        <dbReference type="Proteomes" id="UP000509513"/>
    </source>
</evidence>
<protein>
    <submittedName>
        <fullName evidence="4">Zinc metallopeptidase, M23 family</fullName>
    </submittedName>
</protein>
<evidence type="ECO:0000313" key="4">
    <source>
        <dbReference type="EMBL" id="QKJ27876.1"/>
    </source>
</evidence>
<name>A0A7L5JRY3_9BACT</name>
<accession>A0A7L5JRY3</accession>
<dbReference type="InterPro" id="IPR050570">
    <property type="entry name" value="Cell_wall_metabolism_enzyme"/>
</dbReference>
<dbReference type="RefSeq" id="WP_024774572.1">
    <property type="nucleotide sequence ID" value="NZ_CP054051.1"/>
</dbReference>
<evidence type="ECO:0000256" key="1">
    <source>
        <dbReference type="ARBA" id="ARBA00022729"/>
    </source>
</evidence>
<dbReference type="InterPro" id="IPR016047">
    <property type="entry name" value="M23ase_b-sheet_dom"/>
</dbReference>
<dbReference type="Proteomes" id="UP000509513">
    <property type="component" value="Chromosome"/>
</dbReference>
<dbReference type="Pfam" id="PF01551">
    <property type="entry name" value="Peptidase_M23"/>
    <property type="match status" value="1"/>
</dbReference>
<proteinExistence type="predicted"/>
<dbReference type="SUPFAM" id="SSF51261">
    <property type="entry name" value="Duplicated hybrid motif"/>
    <property type="match status" value="1"/>
</dbReference>
<dbReference type="AlphaFoldDB" id="A0A7L5JRY3"/>
<gene>
    <name evidence="4" type="ORF">ACBT_1982</name>
</gene>
<evidence type="ECO:0000256" key="2">
    <source>
        <dbReference type="SAM" id="Phobius"/>
    </source>
</evidence>
<keyword evidence="2" id="KW-0472">Membrane</keyword>
<sequence length="478" mass="54282">MKFTNKININRFSLNELAIYASLIIVLTIAGFIFFSPTFERESPVVKFENEIEGKEIYWNFKTPIKVLIAEKNGIKSFKAIFNDGTTNFELESKIESEDLEKGIYSVELKAPKIAEQTKSTAGTINIEVYDNSQWNFFAGNKTLKNINLVVDKRSPTINVVSNSYMIKQGGSGVLIAEINDENLKDYYVSFNDQEIFEMFPFHKKNFFISIITWPIDINEFKGVNIIAKDSAGNKSSMRVPFYIQNFKPKIDNLKISDEFVNSVSKNVLELSNENVPNSTVDAFVKANKELREKNLKTIRDVTRKNFANSNEIPFELKTFVRMTNAATFAMFGERRHYFYNEEKIDEAWHLGMDWASTKQANIYTTNPGKVIYKDYLGIYGNSIIIDHGYGVASLYAHTSSQNVEVGDFVNAGTHIGNTGSTGAVFGDHLHFGILIQGIEANPNEWLDYNWIKLNLTNTMNSAIKIIDGNNNETKNTK</sequence>
<dbReference type="Gene3D" id="2.70.70.10">
    <property type="entry name" value="Glucose Permease (Domain IIA)"/>
    <property type="match status" value="1"/>
</dbReference>
<reference evidence="4 5" key="1">
    <citation type="submission" date="2020-05" db="EMBL/GenBank/DDBJ databases">
        <title>Complete genome sequencing of Campylobacter and Arcobacter type strains.</title>
        <authorList>
            <person name="Miller W.G."/>
            <person name="Yee E."/>
        </authorList>
    </citation>
    <scope>NUCLEOTIDE SEQUENCE [LARGE SCALE GENOMIC DNA]</scope>
    <source>
        <strain evidence="4 5">LMG 21996</strain>
    </source>
</reference>
<keyword evidence="1" id="KW-0732">Signal</keyword>
<dbReference type="CDD" id="cd12797">
    <property type="entry name" value="M23_peptidase"/>
    <property type="match status" value="1"/>
</dbReference>
<dbReference type="PANTHER" id="PTHR21666">
    <property type="entry name" value="PEPTIDASE-RELATED"/>
    <property type="match status" value="1"/>
</dbReference>
<evidence type="ECO:0000259" key="3">
    <source>
        <dbReference type="Pfam" id="PF01551"/>
    </source>
</evidence>
<feature type="domain" description="M23ase beta-sheet core" evidence="3">
    <location>
        <begin position="350"/>
        <end position="443"/>
    </location>
</feature>
<organism evidence="4 5">
    <name type="scientific">Aliarcobacter cibarius</name>
    <dbReference type="NCBI Taxonomy" id="255507"/>
    <lineage>
        <taxon>Bacteria</taxon>
        <taxon>Pseudomonadati</taxon>
        <taxon>Campylobacterota</taxon>
        <taxon>Epsilonproteobacteria</taxon>
        <taxon>Campylobacterales</taxon>
        <taxon>Arcobacteraceae</taxon>
        <taxon>Aliarcobacter</taxon>
    </lineage>
</organism>
<dbReference type="GO" id="GO:0004222">
    <property type="term" value="F:metalloendopeptidase activity"/>
    <property type="evidence" value="ECO:0007669"/>
    <property type="project" value="TreeGrafter"/>
</dbReference>
<dbReference type="KEGG" id="acib:ACBT_1982"/>